<feature type="transmembrane region" description="Helical" evidence="2">
    <location>
        <begin position="264"/>
        <end position="285"/>
    </location>
</feature>
<keyword evidence="4" id="KW-1185">Reference proteome</keyword>
<dbReference type="eggNOG" id="COG3087">
    <property type="taxonomic scope" value="Bacteria"/>
</dbReference>
<feature type="compositionally biased region" description="Low complexity" evidence="1">
    <location>
        <begin position="469"/>
        <end position="490"/>
    </location>
</feature>
<keyword evidence="2" id="KW-1133">Transmembrane helix</keyword>
<organism evidence="3 4">
    <name type="scientific">Brachybacterium phenoliresistens</name>
    <dbReference type="NCBI Taxonomy" id="396014"/>
    <lineage>
        <taxon>Bacteria</taxon>
        <taxon>Bacillati</taxon>
        <taxon>Actinomycetota</taxon>
        <taxon>Actinomycetes</taxon>
        <taxon>Micrococcales</taxon>
        <taxon>Dermabacteraceae</taxon>
        <taxon>Brachybacterium</taxon>
    </lineage>
</organism>
<feature type="transmembrane region" description="Helical" evidence="2">
    <location>
        <begin position="322"/>
        <end position="343"/>
    </location>
</feature>
<feature type="transmembrane region" description="Helical" evidence="2">
    <location>
        <begin position="234"/>
        <end position="252"/>
    </location>
</feature>
<feature type="transmembrane region" description="Helical" evidence="2">
    <location>
        <begin position="38"/>
        <end position="61"/>
    </location>
</feature>
<proteinExistence type="predicted"/>
<name>Z9JTN3_9MICO</name>
<dbReference type="AlphaFoldDB" id="Z9JTN3"/>
<sequence length="848" mass="87430">MTGADASRQAADAAAQLGRQLSAIGLVNPLPSLAVAGVGYLVAFIAAVFALLSAGIGVAIVGGGEATGDLGQEVLGAEEAFTGIGALIRLPFQVVALGTFGSYGLDAMIPFAGEVSMSLRFLPFLVTAALVVTCLLGGSFVRRRQPASRLLGVAVNSVLGGLVLALVVLVAARIAAQPIPTGGIGDFSVHAAGPDAFFGAWLLGSASLLLGQLRGAPRPAWWPVVADLSAGARLMAVHALALMVVVGIWIWLAHAVTSIADGEIGAVFAPLFAVPLLLGHLLAYATGLSALSSGSAGISGSVVDLVGGGAATEWFTVFDLEWYVWLPTLLLSLAVVVGVSVLWNHARSIVPGSVAALLISWTALPVVFFVGGIIALVLAHVGISVQASTVGDGRAALSLAPWTPVLFGIAGAVVEVSSRFLAPILAPFVPAAMLSWFRRPAASAATAPSGPVPVPETEPPAPGQYGIMPGDAGPAADPATPASAAPHQRAAVPVAAPVPAPAAVARPLSAKARRRVLAGGIAVGTLAVLAVAATIAIGVVSSMFFSPGKQVEAYLGAVQDGDYGQAVSISPPNVSHGQRVLLSDQIGAATEGGISGYTIDSVETEGEIATVTATLEQDGVRSEQVFVLERTGRSFLLFPHWELEDVQLAEVYTYLPMDGSRVIEVNGVSVDLQDVPTEIDEEGFEMARLPVLPGRYTVTYPNDSPYLDQMPIEFSISAGGDPVEPAYAFPSYEVNAEGEKAVSAQVVADLDECAQQEVTEPDGCPFSTYVYGADSGTWSITTYPEVTLTNMGEGYFYAESEYGSGEAVFTYQYEQWDGTTTEETRTTSFSISASVVFAADGSIAIDYM</sequence>
<feature type="region of interest" description="Disordered" evidence="1">
    <location>
        <begin position="444"/>
        <end position="490"/>
    </location>
</feature>
<feature type="transmembrane region" description="Helical" evidence="2">
    <location>
        <begin position="121"/>
        <end position="141"/>
    </location>
</feature>
<dbReference type="Proteomes" id="UP000023067">
    <property type="component" value="Unassembled WGS sequence"/>
</dbReference>
<protein>
    <submittedName>
        <fullName evidence="3">Uncharacterized protein</fullName>
    </submittedName>
</protein>
<evidence type="ECO:0000313" key="4">
    <source>
        <dbReference type="Proteomes" id="UP000023067"/>
    </source>
</evidence>
<feature type="compositionally biased region" description="Pro residues" evidence="1">
    <location>
        <begin position="450"/>
        <end position="462"/>
    </location>
</feature>
<feature type="transmembrane region" description="Helical" evidence="2">
    <location>
        <begin position="516"/>
        <end position="545"/>
    </location>
</feature>
<comment type="caution">
    <text evidence="3">The sequence shown here is derived from an EMBL/GenBank/DDBJ whole genome shotgun (WGS) entry which is preliminary data.</text>
</comment>
<dbReference type="EMBL" id="JDYK01000006">
    <property type="protein sequence ID" value="EWS81745.1"/>
    <property type="molecule type" value="Genomic_DNA"/>
</dbReference>
<feature type="transmembrane region" description="Helical" evidence="2">
    <location>
        <begin position="355"/>
        <end position="383"/>
    </location>
</feature>
<evidence type="ECO:0000256" key="2">
    <source>
        <dbReference type="SAM" id="Phobius"/>
    </source>
</evidence>
<accession>Z9JTN3</accession>
<dbReference type="HOGENOM" id="CLU_349740_0_0_11"/>
<gene>
    <name evidence="3" type="ORF">BF93_15425</name>
</gene>
<dbReference type="STRING" id="396014.BF93_15425"/>
<reference evidence="3 4" key="1">
    <citation type="submission" date="2014-02" db="EMBL/GenBank/DDBJ databases">
        <title>Genome sequence of Brachybacterium phenoliresistens strain W13A50.</title>
        <authorList>
            <person name="Wang X."/>
        </authorList>
    </citation>
    <scope>NUCLEOTIDE SEQUENCE [LARGE SCALE GENOMIC DNA]</scope>
    <source>
        <strain evidence="3 4">W13A50</strain>
    </source>
</reference>
<feature type="transmembrane region" description="Helical" evidence="2">
    <location>
        <begin position="153"/>
        <end position="176"/>
    </location>
</feature>
<evidence type="ECO:0000256" key="1">
    <source>
        <dbReference type="SAM" id="MobiDB-lite"/>
    </source>
</evidence>
<keyword evidence="2" id="KW-0472">Membrane</keyword>
<dbReference type="OrthoDB" id="3818356at2"/>
<dbReference type="RefSeq" id="WP_038371644.1">
    <property type="nucleotide sequence ID" value="NZ_KK069991.1"/>
</dbReference>
<evidence type="ECO:0000313" key="3">
    <source>
        <dbReference type="EMBL" id="EWS81745.1"/>
    </source>
</evidence>
<keyword evidence="2" id="KW-0812">Transmembrane</keyword>
<dbReference type="PATRIC" id="fig|396014.3.peg.1428"/>
<feature type="transmembrane region" description="Helical" evidence="2">
    <location>
        <begin position="196"/>
        <end position="213"/>
    </location>
</feature>
<feature type="transmembrane region" description="Helical" evidence="2">
    <location>
        <begin position="395"/>
        <end position="414"/>
    </location>
</feature>